<name>A0ABR1YQ50_9PEZI</name>
<feature type="compositionally biased region" description="Basic residues" evidence="1">
    <location>
        <begin position="189"/>
        <end position="202"/>
    </location>
</feature>
<accession>A0ABR1YQ50</accession>
<keyword evidence="3" id="KW-1185">Reference proteome</keyword>
<protein>
    <submittedName>
        <fullName evidence="2">Uncharacterized protein</fullName>
    </submittedName>
</protein>
<evidence type="ECO:0000313" key="2">
    <source>
        <dbReference type="EMBL" id="KAK8235581.1"/>
    </source>
</evidence>
<gene>
    <name evidence="2" type="ORF">HDK90DRAFT_250042</name>
</gene>
<dbReference type="EMBL" id="JBBWRZ010000005">
    <property type="protein sequence ID" value="KAK8235581.1"/>
    <property type="molecule type" value="Genomic_DNA"/>
</dbReference>
<evidence type="ECO:0000313" key="3">
    <source>
        <dbReference type="Proteomes" id="UP001492380"/>
    </source>
</evidence>
<feature type="region of interest" description="Disordered" evidence="1">
    <location>
        <begin position="189"/>
        <end position="214"/>
    </location>
</feature>
<sequence length="280" mass="31880">MSAEGKLESFGKVVRSIQAPKGVTSNFLRRQSKWRSQMRRFGLWHGHASPEHPKVCTPKNISRSGHIVLPVRKTSHHLSSAYIRCKSFASRLTACISQCRGIGERPVHLIEAFSFDNASSQVIFTNGCSRKSILDGFAGDVERCRSSKSSEIPRPGDHHGPRSTHVFFVRLLSLALFAVLQSHNSLPRRLRHQSYPQSHKRLGKTDRSRSSRNKHMLPTASMSCWLERASLTASAKCAQSHSKCEFPSLRAWLWYQMLALDWCSRPREKLRAYCTPLRNW</sequence>
<reference evidence="2 3" key="1">
    <citation type="submission" date="2024-04" db="EMBL/GenBank/DDBJ databases">
        <title>Phyllosticta paracitricarpa is synonymous to the EU quarantine fungus P. citricarpa based on phylogenomic analyses.</title>
        <authorList>
            <consortium name="Lawrence Berkeley National Laboratory"/>
            <person name="Van Ingen-Buijs V.A."/>
            <person name="Van Westerhoven A.C."/>
            <person name="Haridas S."/>
            <person name="Skiadas P."/>
            <person name="Martin F."/>
            <person name="Groenewald J.Z."/>
            <person name="Crous P.W."/>
            <person name="Seidl M.F."/>
        </authorList>
    </citation>
    <scope>NUCLEOTIDE SEQUENCE [LARGE SCALE GENOMIC DNA]</scope>
    <source>
        <strain evidence="2 3">CBS 123374</strain>
    </source>
</reference>
<dbReference type="Proteomes" id="UP001492380">
    <property type="component" value="Unassembled WGS sequence"/>
</dbReference>
<comment type="caution">
    <text evidence="2">The sequence shown here is derived from an EMBL/GenBank/DDBJ whole genome shotgun (WGS) entry which is preliminary data.</text>
</comment>
<organism evidence="2 3">
    <name type="scientific">Phyllosticta capitalensis</name>
    <dbReference type="NCBI Taxonomy" id="121624"/>
    <lineage>
        <taxon>Eukaryota</taxon>
        <taxon>Fungi</taxon>
        <taxon>Dikarya</taxon>
        <taxon>Ascomycota</taxon>
        <taxon>Pezizomycotina</taxon>
        <taxon>Dothideomycetes</taxon>
        <taxon>Dothideomycetes incertae sedis</taxon>
        <taxon>Botryosphaeriales</taxon>
        <taxon>Phyllostictaceae</taxon>
        <taxon>Phyllosticta</taxon>
    </lineage>
</organism>
<evidence type="ECO:0000256" key="1">
    <source>
        <dbReference type="SAM" id="MobiDB-lite"/>
    </source>
</evidence>
<proteinExistence type="predicted"/>